<dbReference type="Proteomes" id="UP001165122">
    <property type="component" value="Unassembled WGS sequence"/>
</dbReference>
<organism evidence="2 3">
    <name type="scientific">Triparma laevis f. longispina</name>
    <dbReference type="NCBI Taxonomy" id="1714387"/>
    <lineage>
        <taxon>Eukaryota</taxon>
        <taxon>Sar</taxon>
        <taxon>Stramenopiles</taxon>
        <taxon>Ochrophyta</taxon>
        <taxon>Bolidophyceae</taxon>
        <taxon>Parmales</taxon>
        <taxon>Triparmaceae</taxon>
        <taxon>Triparma</taxon>
    </lineage>
</organism>
<gene>
    <name evidence="2" type="ORF">TrLO_g932</name>
</gene>
<evidence type="ECO:0000256" key="1">
    <source>
        <dbReference type="SAM" id="MobiDB-lite"/>
    </source>
</evidence>
<feature type="compositionally biased region" description="Basic and acidic residues" evidence="1">
    <location>
        <begin position="14"/>
        <end position="23"/>
    </location>
</feature>
<feature type="region of interest" description="Disordered" evidence="1">
    <location>
        <begin position="1"/>
        <end position="118"/>
    </location>
</feature>
<sequence length="118" mass="12927">MIANLRMRLSPSKKSADVFDYKPNKRGSTSLPSTPTPSIGSVDTTNTTNTVLTSDPLPQITEEDRANIRKSSTVSPALARLMGMSGDDDDEENNDLYHDSYCEEDDAVRSATKRLSNT</sequence>
<evidence type="ECO:0000313" key="2">
    <source>
        <dbReference type="EMBL" id="GMI13812.1"/>
    </source>
</evidence>
<dbReference type="EMBL" id="BRXW01000200">
    <property type="protein sequence ID" value="GMI13812.1"/>
    <property type="molecule type" value="Genomic_DNA"/>
</dbReference>
<feature type="compositionally biased region" description="Low complexity" evidence="1">
    <location>
        <begin position="28"/>
        <end position="55"/>
    </location>
</feature>
<dbReference type="AlphaFoldDB" id="A0A9W7FKE3"/>
<proteinExistence type="predicted"/>
<accession>A0A9W7FKE3</accession>
<evidence type="ECO:0000313" key="3">
    <source>
        <dbReference type="Proteomes" id="UP001165122"/>
    </source>
</evidence>
<reference evidence="3" key="1">
    <citation type="journal article" date="2023" name="Commun. Biol.">
        <title>Genome analysis of Parmales, the sister group of diatoms, reveals the evolutionary specialization of diatoms from phago-mixotrophs to photoautotrophs.</title>
        <authorList>
            <person name="Ban H."/>
            <person name="Sato S."/>
            <person name="Yoshikawa S."/>
            <person name="Yamada K."/>
            <person name="Nakamura Y."/>
            <person name="Ichinomiya M."/>
            <person name="Sato N."/>
            <person name="Blanc-Mathieu R."/>
            <person name="Endo H."/>
            <person name="Kuwata A."/>
            <person name="Ogata H."/>
        </authorList>
    </citation>
    <scope>NUCLEOTIDE SEQUENCE [LARGE SCALE GENOMIC DNA]</scope>
    <source>
        <strain evidence="3">NIES 3700</strain>
    </source>
</reference>
<comment type="caution">
    <text evidence="2">The sequence shown here is derived from an EMBL/GenBank/DDBJ whole genome shotgun (WGS) entry which is preliminary data.</text>
</comment>
<name>A0A9W7FKE3_9STRA</name>
<protein>
    <submittedName>
        <fullName evidence="2">Uncharacterized protein</fullName>
    </submittedName>
</protein>
<keyword evidence="3" id="KW-1185">Reference proteome</keyword>
<dbReference type="OrthoDB" id="10634650at2759"/>